<feature type="region of interest" description="Disordered" evidence="1">
    <location>
        <begin position="1"/>
        <end position="43"/>
    </location>
</feature>
<name>A0A2H3B2H7_9AGAR</name>
<dbReference type="AlphaFoldDB" id="A0A2H3B2H7"/>
<keyword evidence="3" id="KW-1185">Reference proteome</keyword>
<sequence length="84" mass="9293">MALQPPCNFSTKLQGARKPSLRRPTPERAPTKKPPHTPNRELSVGCHTTSAVLSSAPESIRRYAIYFRPGNGNSFVVVLYLIIC</sequence>
<evidence type="ECO:0000256" key="1">
    <source>
        <dbReference type="SAM" id="MobiDB-lite"/>
    </source>
</evidence>
<reference evidence="3" key="1">
    <citation type="journal article" date="2017" name="Nat. Ecol. Evol.">
        <title>Genome expansion and lineage-specific genetic innovations in the forest pathogenic fungi Armillaria.</title>
        <authorList>
            <person name="Sipos G."/>
            <person name="Prasanna A.N."/>
            <person name="Walter M.C."/>
            <person name="O'Connor E."/>
            <person name="Balint B."/>
            <person name="Krizsan K."/>
            <person name="Kiss B."/>
            <person name="Hess J."/>
            <person name="Varga T."/>
            <person name="Slot J."/>
            <person name="Riley R."/>
            <person name="Boka B."/>
            <person name="Rigling D."/>
            <person name="Barry K."/>
            <person name="Lee J."/>
            <person name="Mihaltcheva S."/>
            <person name="LaButti K."/>
            <person name="Lipzen A."/>
            <person name="Waldron R."/>
            <person name="Moloney N.M."/>
            <person name="Sperisen C."/>
            <person name="Kredics L."/>
            <person name="Vagvoelgyi C."/>
            <person name="Patrignani A."/>
            <person name="Fitzpatrick D."/>
            <person name="Nagy I."/>
            <person name="Doyle S."/>
            <person name="Anderson J.B."/>
            <person name="Grigoriev I.V."/>
            <person name="Gueldener U."/>
            <person name="Muensterkoetter M."/>
            <person name="Nagy L.G."/>
        </authorList>
    </citation>
    <scope>NUCLEOTIDE SEQUENCE [LARGE SCALE GENOMIC DNA]</scope>
    <source>
        <strain evidence="3">28-4</strain>
    </source>
</reference>
<protein>
    <submittedName>
        <fullName evidence="2">Uncharacterized protein</fullName>
    </submittedName>
</protein>
<evidence type="ECO:0000313" key="2">
    <source>
        <dbReference type="EMBL" id="PBK61262.1"/>
    </source>
</evidence>
<organism evidence="2 3">
    <name type="scientific">Armillaria solidipes</name>
    <dbReference type="NCBI Taxonomy" id="1076256"/>
    <lineage>
        <taxon>Eukaryota</taxon>
        <taxon>Fungi</taxon>
        <taxon>Dikarya</taxon>
        <taxon>Basidiomycota</taxon>
        <taxon>Agaricomycotina</taxon>
        <taxon>Agaricomycetes</taxon>
        <taxon>Agaricomycetidae</taxon>
        <taxon>Agaricales</taxon>
        <taxon>Marasmiineae</taxon>
        <taxon>Physalacriaceae</taxon>
        <taxon>Armillaria</taxon>
    </lineage>
</organism>
<dbReference type="EMBL" id="KZ293477">
    <property type="protein sequence ID" value="PBK61262.1"/>
    <property type="molecule type" value="Genomic_DNA"/>
</dbReference>
<evidence type="ECO:0000313" key="3">
    <source>
        <dbReference type="Proteomes" id="UP000218334"/>
    </source>
</evidence>
<accession>A0A2H3B2H7</accession>
<gene>
    <name evidence="2" type="ORF">ARMSODRAFT_666731</name>
</gene>
<dbReference type="Proteomes" id="UP000218334">
    <property type="component" value="Unassembled WGS sequence"/>
</dbReference>
<proteinExistence type="predicted"/>